<gene>
    <name evidence="1" type="ORF">AKJ64_00460</name>
</gene>
<dbReference type="EMBL" id="LHXN01000003">
    <property type="protein sequence ID" value="KXA93506.1"/>
    <property type="molecule type" value="Genomic_DNA"/>
</dbReference>
<protein>
    <recommendedName>
        <fullName evidence="3">SpoVT-AbrB domain-containing protein</fullName>
    </recommendedName>
</protein>
<sequence length="62" mass="7091">MVNKGRGRFINRPTKTGGKKYDKFFIYVPTEVARDSAFPLGEGEEVEIKIDEKNERILVESS</sequence>
<dbReference type="AlphaFoldDB" id="A0A133UHD4"/>
<evidence type="ECO:0008006" key="3">
    <source>
        <dbReference type="Google" id="ProtNLM"/>
    </source>
</evidence>
<dbReference type="Proteomes" id="UP000070373">
    <property type="component" value="Unassembled WGS sequence"/>
</dbReference>
<reference evidence="1 2" key="1">
    <citation type="journal article" date="2016" name="Sci. Rep.">
        <title>Metabolic traits of an uncultured archaeal lineage -MSBL1- from brine pools of the Red Sea.</title>
        <authorList>
            <person name="Mwirichia R."/>
            <person name="Alam I."/>
            <person name="Rashid M."/>
            <person name="Vinu M."/>
            <person name="Ba-Alawi W."/>
            <person name="Anthony Kamau A."/>
            <person name="Kamanda Ngugi D."/>
            <person name="Goker M."/>
            <person name="Klenk H.P."/>
            <person name="Bajic V."/>
            <person name="Stingl U."/>
        </authorList>
    </citation>
    <scope>NUCLEOTIDE SEQUENCE [LARGE SCALE GENOMIC DNA]</scope>
    <source>
        <strain evidence="1">SCGC-AAA259E17</strain>
    </source>
</reference>
<evidence type="ECO:0000313" key="1">
    <source>
        <dbReference type="EMBL" id="KXA93506.1"/>
    </source>
</evidence>
<organism evidence="1 2">
    <name type="scientific">candidate division MSBL1 archaeon SCGC-AAA259E17</name>
    <dbReference type="NCBI Taxonomy" id="1698263"/>
    <lineage>
        <taxon>Archaea</taxon>
        <taxon>Methanobacteriati</taxon>
        <taxon>Methanobacteriota</taxon>
        <taxon>candidate division MSBL1</taxon>
    </lineage>
</organism>
<comment type="caution">
    <text evidence="1">The sequence shown here is derived from an EMBL/GenBank/DDBJ whole genome shotgun (WGS) entry which is preliminary data.</text>
</comment>
<evidence type="ECO:0000313" key="2">
    <source>
        <dbReference type="Proteomes" id="UP000070373"/>
    </source>
</evidence>
<name>A0A133UHD4_9EURY</name>
<proteinExistence type="predicted"/>
<keyword evidence="2" id="KW-1185">Reference proteome</keyword>
<accession>A0A133UHD4</accession>